<comment type="caution">
    <text evidence="3">The sequence shown here is derived from an EMBL/GenBank/DDBJ whole genome shotgun (WGS) entry which is preliminary data.</text>
</comment>
<comment type="pathway">
    <text evidence="1">Mycotoxin biosynthesis.</text>
</comment>
<dbReference type="Proteomes" id="UP001391051">
    <property type="component" value="Unassembled WGS sequence"/>
</dbReference>
<name>A0ABR1QSW2_9PEZI</name>
<dbReference type="GeneID" id="92069299"/>
<reference evidence="3 4" key="1">
    <citation type="submission" date="2023-01" db="EMBL/GenBank/DDBJ databases">
        <title>Analysis of 21 Apiospora genomes using comparative genomics revels a genus with tremendous synthesis potential of carbohydrate active enzymes and secondary metabolites.</title>
        <authorList>
            <person name="Sorensen T."/>
        </authorList>
    </citation>
    <scope>NUCLEOTIDE SEQUENCE [LARGE SCALE GENOMIC DNA]</scope>
    <source>
        <strain evidence="3 4">CBS 24483</strain>
    </source>
</reference>
<evidence type="ECO:0000313" key="3">
    <source>
        <dbReference type="EMBL" id="KAK7965738.1"/>
    </source>
</evidence>
<evidence type="ECO:0000256" key="2">
    <source>
        <dbReference type="ARBA" id="ARBA00035112"/>
    </source>
</evidence>
<dbReference type="PANTHER" id="PTHR33365">
    <property type="entry name" value="YALI0B05434P"/>
    <property type="match status" value="1"/>
</dbReference>
<gene>
    <name evidence="3" type="ORF">PG986_000015</name>
</gene>
<protein>
    <submittedName>
        <fullName evidence="3">Uncharacterized protein</fullName>
    </submittedName>
</protein>
<proteinExistence type="inferred from homology"/>
<dbReference type="PANTHER" id="PTHR33365:SF4">
    <property type="entry name" value="CYCLOCHLOROTINE BIOSYNTHESIS PROTEIN O"/>
    <property type="match status" value="1"/>
</dbReference>
<dbReference type="Pfam" id="PF11807">
    <property type="entry name" value="UstYa"/>
    <property type="match status" value="1"/>
</dbReference>
<sequence>MSGVFSKRYSKVEQLDGSAELPPTENEARLRKVNYLPWLLHLVLLASCSTFVVVARLKDPSCSPCFSGKHQCSNEATRGSMLIWYINGSDPYSRENPNVDSAWAEPIDNIIIVINEEEKQRLPGERDTARAYGEPNGYAVSIEMFHQLHCLNYLRKAYFKDGPDRLSDPEKHADHCFSYLYQTLLCHADVGVMTMRVDEEFNIFQPEFNVTKQCRDHHLIRAWQRSRRSEFQVPP</sequence>
<evidence type="ECO:0000313" key="4">
    <source>
        <dbReference type="Proteomes" id="UP001391051"/>
    </source>
</evidence>
<comment type="similarity">
    <text evidence="2">Belongs to the ustYa family.</text>
</comment>
<organism evidence="3 4">
    <name type="scientific">Apiospora aurea</name>
    <dbReference type="NCBI Taxonomy" id="335848"/>
    <lineage>
        <taxon>Eukaryota</taxon>
        <taxon>Fungi</taxon>
        <taxon>Dikarya</taxon>
        <taxon>Ascomycota</taxon>
        <taxon>Pezizomycotina</taxon>
        <taxon>Sordariomycetes</taxon>
        <taxon>Xylariomycetidae</taxon>
        <taxon>Amphisphaeriales</taxon>
        <taxon>Apiosporaceae</taxon>
        <taxon>Apiospora</taxon>
    </lineage>
</organism>
<evidence type="ECO:0000256" key="1">
    <source>
        <dbReference type="ARBA" id="ARBA00004685"/>
    </source>
</evidence>
<keyword evidence="4" id="KW-1185">Reference proteome</keyword>
<dbReference type="RefSeq" id="XP_066705130.1">
    <property type="nucleotide sequence ID" value="XM_066836237.1"/>
</dbReference>
<dbReference type="EMBL" id="JAQQWE010000001">
    <property type="protein sequence ID" value="KAK7965738.1"/>
    <property type="molecule type" value="Genomic_DNA"/>
</dbReference>
<dbReference type="InterPro" id="IPR021765">
    <property type="entry name" value="UstYa-like"/>
</dbReference>
<accession>A0ABR1QSW2</accession>